<feature type="domain" description="PSP proline-rich" evidence="7">
    <location>
        <begin position="141"/>
        <end position="193"/>
    </location>
</feature>
<evidence type="ECO:0000256" key="6">
    <source>
        <dbReference type="SAM" id="MobiDB-lite"/>
    </source>
</evidence>
<dbReference type="PANTHER" id="PTHR13316">
    <property type="entry name" value="ZINC FINGER, CCHC DOMAIN CONTAINING 8"/>
    <property type="match status" value="1"/>
</dbReference>
<evidence type="ECO:0000256" key="2">
    <source>
        <dbReference type="ARBA" id="ARBA00022723"/>
    </source>
</evidence>
<comment type="subcellular location">
    <subcellularLocation>
        <location evidence="1">Nucleus</location>
    </subcellularLocation>
</comment>
<keyword evidence="2" id="KW-0479">Metal-binding</keyword>
<dbReference type="GO" id="GO:0071013">
    <property type="term" value="C:catalytic step 2 spliceosome"/>
    <property type="evidence" value="ECO:0007669"/>
    <property type="project" value="TreeGrafter"/>
</dbReference>
<name>A0A0V1HU53_9BILA</name>
<feature type="region of interest" description="Disordered" evidence="6">
    <location>
        <begin position="221"/>
        <end position="240"/>
    </location>
</feature>
<dbReference type="SMART" id="SM00581">
    <property type="entry name" value="PSP"/>
    <property type="match status" value="1"/>
</dbReference>
<evidence type="ECO:0000256" key="3">
    <source>
        <dbReference type="ARBA" id="ARBA00022771"/>
    </source>
</evidence>
<sequence>MISEEIAQKVIELDNCGHDENNSDNRNGNSEISVSTSDVTDDLFVVDKTPQAINLDEVPAEGGQGLLNANVLDFYCEEKEKNVSPSVTQSTFSMRACFNCNEKTHKVDNCPYPYDAKRVQQMKLAFFNRADDINLNVPTKFRSYKPGIFSYSLQQALDMRDDQLPPYIYGMRLHGYPPGYWKCLVEEKRKLSFINENDGVTGENIETFDVDSVIKYPGFTTDTPPGTVDESSRYDLPKPQRKHHWKEIAINAEREYYKNSKRSQQNEKKSATKRKCTSESDVIDLTGDKDGKDAVDQRNMSLEELEKARNVILKKLETDFPEADRKTTSVDDCSVTSLDVEEQYEMGPSTSSATFSLASDLNSSESSIKSSVGTPAMCHSFDYSFEKPSFDKFAVDIQPIVLPESIPSSQSIKFKSIIEQLKSRKDDLDEPACTAVCCIYKSFFSSCNNTTFVENRRRPQEQQFVSYRSGAGGGGPFASYKCTTCH</sequence>
<feature type="compositionally biased region" description="Basic and acidic residues" evidence="6">
    <location>
        <begin position="256"/>
        <end position="270"/>
    </location>
</feature>
<evidence type="ECO:0000256" key="5">
    <source>
        <dbReference type="ARBA" id="ARBA00023242"/>
    </source>
</evidence>
<dbReference type="InterPro" id="IPR006568">
    <property type="entry name" value="PSP_pro-rich"/>
</dbReference>
<dbReference type="GO" id="GO:0008270">
    <property type="term" value="F:zinc ion binding"/>
    <property type="evidence" value="ECO:0007669"/>
    <property type="project" value="UniProtKB-KW"/>
</dbReference>
<dbReference type="PANTHER" id="PTHR13316:SF0">
    <property type="entry name" value="ZINC FINGER CCHC DOMAIN-CONTAINING PROTEIN 8"/>
    <property type="match status" value="1"/>
</dbReference>
<accession>A0A0V1HU53</accession>
<evidence type="ECO:0000259" key="7">
    <source>
        <dbReference type="SMART" id="SM00581"/>
    </source>
</evidence>
<evidence type="ECO:0000256" key="1">
    <source>
        <dbReference type="ARBA" id="ARBA00004123"/>
    </source>
</evidence>
<reference evidence="8 9" key="1">
    <citation type="submission" date="2015-01" db="EMBL/GenBank/DDBJ databases">
        <title>Evolution of Trichinella species and genotypes.</title>
        <authorList>
            <person name="Korhonen P.K."/>
            <person name="Edoardo P."/>
            <person name="Giuseppe L.R."/>
            <person name="Gasser R.B."/>
        </authorList>
    </citation>
    <scope>NUCLEOTIDE SEQUENCE [LARGE SCALE GENOMIC DNA]</scope>
    <source>
        <strain evidence="8">ISS1029</strain>
    </source>
</reference>
<keyword evidence="4" id="KW-0862">Zinc</keyword>
<dbReference type="AlphaFoldDB" id="A0A0V1HU53"/>
<dbReference type="OrthoDB" id="8026949at2759"/>
<dbReference type="GO" id="GO:0003723">
    <property type="term" value="F:RNA binding"/>
    <property type="evidence" value="ECO:0007669"/>
    <property type="project" value="TreeGrafter"/>
</dbReference>
<dbReference type="InterPro" id="IPR052115">
    <property type="entry name" value="NEXT_complex_subunit_ZCCHC8"/>
</dbReference>
<evidence type="ECO:0000313" key="8">
    <source>
        <dbReference type="EMBL" id="KRZ14302.1"/>
    </source>
</evidence>
<organism evidence="8 9">
    <name type="scientific">Trichinella zimbabwensis</name>
    <dbReference type="NCBI Taxonomy" id="268475"/>
    <lineage>
        <taxon>Eukaryota</taxon>
        <taxon>Metazoa</taxon>
        <taxon>Ecdysozoa</taxon>
        <taxon>Nematoda</taxon>
        <taxon>Enoplea</taxon>
        <taxon>Dorylaimia</taxon>
        <taxon>Trichinellida</taxon>
        <taxon>Trichinellidae</taxon>
        <taxon>Trichinella</taxon>
    </lineage>
</organism>
<dbReference type="Pfam" id="PF04046">
    <property type="entry name" value="PSP"/>
    <property type="match status" value="1"/>
</dbReference>
<keyword evidence="5" id="KW-0539">Nucleus</keyword>
<feature type="region of interest" description="Disordered" evidence="6">
    <location>
        <begin position="256"/>
        <end position="294"/>
    </location>
</feature>
<dbReference type="STRING" id="268475.A0A0V1HU53"/>
<keyword evidence="9" id="KW-1185">Reference proteome</keyword>
<keyword evidence="3" id="KW-0863">Zinc-finger</keyword>
<evidence type="ECO:0000256" key="4">
    <source>
        <dbReference type="ARBA" id="ARBA00022833"/>
    </source>
</evidence>
<evidence type="ECO:0000313" key="9">
    <source>
        <dbReference type="Proteomes" id="UP000055024"/>
    </source>
</evidence>
<protein>
    <submittedName>
        <fullName evidence="8">Zinc finger CCHC domain-containing protein 8</fullName>
    </submittedName>
</protein>
<gene>
    <name evidence="8" type="primary">ZCCHC8</name>
    <name evidence="8" type="ORF">T11_1664</name>
</gene>
<dbReference type="EMBL" id="JYDP01000026">
    <property type="protein sequence ID" value="KRZ14302.1"/>
    <property type="molecule type" value="Genomic_DNA"/>
</dbReference>
<dbReference type="Proteomes" id="UP000055024">
    <property type="component" value="Unassembled WGS sequence"/>
</dbReference>
<proteinExistence type="predicted"/>
<comment type="caution">
    <text evidence="8">The sequence shown here is derived from an EMBL/GenBank/DDBJ whole genome shotgun (WGS) entry which is preliminary data.</text>
</comment>